<sequence length="542" mass="58004">MAEIPAEQYYVHGHKRYLLALGLSLILFISALDSTIVAVALPTIGSDLNDFQKTSWVVTAYLLTYTAFLPIISKLIDIVGRKPVLTISTLFFMLWSGACGGAKTMVQLIVFRALQGIGGSAIYSGVVVTISTSVPPEILPTFSSLIGATMALSSVSGPLIGGAIVQNVHWGWIFFVNLPIGAIGTVILLYALNDPDSGPKNLRTIIKRVDWSGSFLLLSFSILFAFSLQVGGTDGYPWASAKVLVPLVISFCLIPTFIYVETLHSEPILPLRLLRIRNVSLILLFSFTLGAGLYTHSIFLPQRMQIVNGLTPIKAGVRMLPLLLLIGFLSPFAAALVIHAKSYRPLMWFASSVGAVGAGLLSTITIPTYFSRVYGFEALVGLSLGVTITISTIIAQWCVERRDLAATTGFQTFIRQLGGLVAIAVSTAIINDTVNTALQANSLLANSPALLRGILESPTDALSQPGLDDALRLFVREAYSKAYSRTFVQGAAWMAAGAAVTFGLAHKMPPQLLGVQREDLESGTAVSTEKSDGEPSQSGCSE</sequence>
<keyword evidence="3 6" id="KW-1133">Transmembrane helix</keyword>
<evidence type="ECO:0000259" key="7">
    <source>
        <dbReference type="PROSITE" id="PS50850"/>
    </source>
</evidence>
<evidence type="ECO:0000313" key="9">
    <source>
        <dbReference type="Proteomes" id="UP001465976"/>
    </source>
</evidence>
<feature type="transmembrane region" description="Helical" evidence="6">
    <location>
        <begin position="17"/>
        <end position="42"/>
    </location>
</feature>
<dbReference type="Gene3D" id="1.20.1720.10">
    <property type="entry name" value="Multidrug resistance protein D"/>
    <property type="match status" value="1"/>
</dbReference>
<evidence type="ECO:0000256" key="1">
    <source>
        <dbReference type="ARBA" id="ARBA00004141"/>
    </source>
</evidence>
<feature type="transmembrane region" description="Helical" evidence="6">
    <location>
        <begin position="281"/>
        <end position="299"/>
    </location>
</feature>
<feature type="transmembrane region" description="Helical" evidence="6">
    <location>
        <begin position="170"/>
        <end position="192"/>
    </location>
</feature>
<evidence type="ECO:0000256" key="2">
    <source>
        <dbReference type="ARBA" id="ARBA00022692"/>
    </source>
</evidence>
<accession>A0ABR3FLF0</accession>
<dbReference type="InterPro" id="IPR020846">
    <property type="entry name" value="MFS_dom"/>
</dbReference>
<feature type="compositionally biased region" description="Polar residues" evidence="5">
    <location>
        <begin position="524"/>
        <end position="542"/>
    </location>
</feature>
<dbReference type="PRINTS" id="PR01036">
    <property type="entry name" value="TCRTETB"/>
</dbReference>
<evidence type="ECO:0000256" key="5">
    <source>
        <dbReference type="SAM" id="MobiDB-lite"/>
    </source>
</evidence>
<keyword evidence="9" id="KW-1185">Reference proteome</keyword>
<dbReference type="Gene3D" id="1.20.1250.20">
    <property type="entry name" value="MFS general substrate transporter like domains"/>
    <property type="match status" value="1"/>
</dbReference>
<feature type="transmembrane region" description="Helical" evidence="6">
    <location>
        <begin position="243"/>
        <end position="260"/>
    </location>
</feature>
<gene>
    <name evidence="8" type="ORF">V5O48_005969</name>
</gene>
<dbReference type="PROSITE" id="PS00216">
    <property type="entry name" value="SUGAR_TRANSPORT_1"/>
    <property type="match status" value="1"/>
</dbReference>
<name>A0ABR3FLF0_9AGAR</name>
<feature type="transmembrane region" description="Helical" evidence="6">
    <location>
        <begin position="213"/>
        <end position="231"/>
    </location>
</feature>
<reference evidence="8 9" key="1">
    <citation type="submission" date="2024-02" db="EMBL/GenBank/DDBJ databases">
        <title>A draft genome for the cacao thread blight pathogen Marasmius crinis-equi.</title>
        <authorList>
            <person name="Cohen S.P."/>
            <person name="Baruah I.K."/>
            <person name="Amoako-Attah I."/>
            <person name="Bukari Y."/>
            <person name="Meinhardt L.W."/>
            <person name="Bailey B.A."/>
        </authorList>
    </citation>
    <scope>NUCLEOTIDE SEQUENCE [LARGE SCALE GENOMIC DNA]</scope>
    <source>
        <strain evidence="8 9">GH-76</strain>
    </source>
</reference>
<feature type="domain" description="Major facilitator superfamily (MFS) profile" evidence="7">
    <location>
        <begin position="19"/>
        <end position="509"/>
    </location>
</feature>
<evidence type="ECO:0000256" key="6">
    <source>
        <dbReference type="SAM" id="Phobius"/>
    </source>
</evidence>
<feature type="transmembrane region" description="Helical" evidence="6">
    <location>
        <begin position="319"/>
        <end position="339"/>
    </location>
</feature>
<dbReference type="InterPro" id="IPR036259">
    <property type="entry name" value="MFS_trans_sf"/>
</dbReference>
<dbReference type="Proteomes" id="UP001465976">
    <property type="component" value="Unassembled WGS sequence"/>
</dbReference>
<keyword evidence="4 6" id="KW-0472">Membrane</keyword>
<dbReference type="InterPro" id="IPR011701">
    <property type="entry name" value="MFS"/>
</dbReference>
<feature type="transmembrane region" description="Helical" evidence="6">
    <location>
        <begin position="84"/>
        <end position="103"/>
    </location>
</feature>
<dbReference type="PROSITE" id="PS50850">
    <property type="entry name" value="MFS"/>
    <property type="match status" value="1"/>
</dbReference>
<comment type="subcellular location">
    <subcellularLocation>
        <location evidence="1">Membrane</location>
        <topology evidence="1">Multi-pass membrane protein</topology>
    </subcellularLocation>
</comment>
<dbReference type="CDD" id="cd17502">
    <property type="entry name" value="MFS_Azr1_MDR_like"/>
    <property type="match status" value="1"/>
</dbReference>
<protein>
    <recommendedName>
        <fullName evidence="7">Major facilitator superfamily (MFS) profile domain-containing protein</fullName>
    </recommendedName>
</protein>
<feature type="transmembrane region" description="Helical" evidence="6">
    <location>
        <begin position="142"/>
        <end position="164"/>
    </location>
</feature>
<dbReference type="PANTHER" id="PTHR23501:SF43">
    <property type="entry name" value="MULTIDRUG TRANSPORTER, PUTATIVE (AFU_ORTHOLOGUE AFUA_6G03040)-RELATED"/>
    <property type="match status" value="1"/>
</dbReference>
<evidence type="ECO:0000313" key="8">
    <source>
        <dbReference type="EMBL" id="KAL0576002.1"/>
    </source>
</evidence>
<dbReference type="PANTHER" id="PTHR23501">
    <property type="entry name" value="MAJOR FACILITATOR SUPERFAMILY"/>
    <property type="match status" value="1"/>
</dbReference>
<evidence type="ECO:0000256" key="4">
    <source>
        <dbReference type="ARBA" id="ARBA00023136"/>
    </source>
</evidence>
<dbReference type="EMBL" id="JBAHYK010000255">
    <property type="protein sequence ID" value="KAL0576002.1"/>
    <property type="molecule type" value="Genomic_DNA"/>
</dbReference>
<comment type="caution">
    <text evidence="8">The sequence shown here is derived from an EMBL/GenBank/DDBJ whole genome shotgun (WGS) entry which is preliminary data.</text>
</comment>
<keyword evidence="2 6" id="KW-0812">Transmembrane</keyword>
<feature type="transmembrane region" description="Helical" evidence="6">
    <location>
        <begin position="346"/>
        <end position="366"/>
    </location>
</feature>
<evidence type="ECO:0000256" key="3">
    <source>
        <dbReference type="ARBA" id="ARBA00022989"/>
    </source>
</evidence>
<proteinExistence type="predicted"/>
<dbReference type="Pfam" id="PF07690">
    <property type="entry name" value="MFS_1"/>
    <property type="match status" value="1"/>
</dbReference>
<feature type="transmembrane region" description="Helical" evidence="6">
    <location>
        <begin position="109"/>
        <end position="130"/>
    </location>
</feature>
<feature type="transmembrane region" description="Helical" evidence="6">
    <location>
        <begin position="54"/>
        <end position="72"/>
    </location>
</feature>
<organism evidence="8 9">
    <name type="scientific">Marasmius crinis-equi</name>
    <dbReference type="NCBI Taxonomy" id="585013"/>
    <lineage>
        <taxon>Eukaryota</taxon>
        <taxon>Fungi</taxon>
        <taxon>Dikarya</taxon>
        <taxon>Basidiomycota</taxon>
        <taxon>Agaricomycotina</taxon>
        <taxon>Agaricomycetes</taxon>
        <taxon>Agaricomycetidae</taxon>
        <taxon>Agaricales</taxon>
        <taxon>Marasmiineae</taxon>
        <taxon>Marasmiaceae</taxon>
        <taxon>Marasmius</taxon>
    </lineage>
</organism>
<feature type="transmembrane region" description="Helical" evidence="6">
    <location>
        <begin position="378"/>
        <end position="399"/>
    </location>
</feature>
<dbReference type="SUPFAM" id="SSF103473">
    <property type="entry name" value="MFS general substrate transporter"/>
    <property type="match status" value="1"/>
</dbReference>
<dbReference type="InterPro" id="IPR005829">
    <property type="entry name" value="Sugar_transporter_CS"/>
</dbReference>
<feature type="region of interest" description="Disordered" evidence="5">
    <location>
        <begin position="518"/>
        <end position="542"/>
    </location>
</feature>